<dbReference type="InterPro" id="IPR010985">
    <property type="entry name" value="Ribbon_hlx_hlx"/>
</dbReference>
<reference evidence="1 2" key="1">
    <citation type="submission" date="2018-05" db="EMBL/GenBank/DDBJ databases">
        <title>Leucothrix arctica sp. nov., isolated from Arctic seawater.</title>
        <authorList>
            <person name="Choi A."/>
            <person name="Baek K."/>
        </authorList>
    </citation>
    <scope>NUCLEOTIDE SEQUENCE [LARGE SCALE GENOMIC DNA]</scope>
    <source>
        <strain evidence="1 2">JCM 18388</strain>
    </source>
</reference>
<accession>A0A317CM42</accession>
<dbReference type="AlphaFoldDB" id="A0A317CM42"/>
<evidence type="ECO:0000313" key="2">
    <source>
        <dbReference type="Proteomes" id="UP000245539"/>
    </source>
</evidence>
<dbReference type="RefSeq" id="WP_109836603.1">
    <property type="nucleotide sequence ID" value="NZ_QGKM01000009.1"/>
</dbReference>
<protein>
    <recommendedName>
        <fullName evidence="3">CopG family transcriptional regulator</fullName>
    </recommendedName>
</protein>
<proteinExistence type="predicted"/>
<name>A0A317CM42_9GAMM</name>
<gene>
    <name evidence="1" type="ORF">DKW60_05150</name>
</gene>
<dbReference type="EMBL" id="QGKM01000009">
    <property type="protein sequence ID" value="PWQ99665.1"/>
    <property type="molecule type" value="Genomic_DNA"/>
</dbReference>
<dbReference type="Proteomes" id="UP000245539">
    <property type="component" value="Unassembled WGS sequence"/>
</dbReference>
<comment type="caution">
    <text evidence="1">The sequence shown here is derived from an EMBL/GenBank/DDBJ whole genome shotgun (WGS) entry which is preliminary data.</text>
</comment>
<organism evidence="1 2">
    <name type="scientific">Leucothrix pacifica</name>
    <dbReference type="NCBI Taxonomy" id="1247513"/>
    <lineage>
        <taxon>Bacteria</taxon>
        <taxon>Pseudomonadati</taxon>
        <taxon>Pseudomonadota</taxon>
        <taxon>Gammaproteobacteria</taxon>
        <taxon>Thiotrichales</taxon>
        <taxon>Thiotrichaceae</taxon>
        <taxon>Leucothrix</taxon>
    </lineage>
</organism>
<evidence type="ECO:0008006" key="3">
    <source>
        <dbReference type="Google" id="ProtNLM"/>
    </source>
</evidence>
<dbReference type="GO" id="GO:0006355">
    <property type="term" value="P:regulation of DNA-templated transcription"/>
    <property type="evidence" value="ECO:0007669"/>
    <property type="project" value="InterPro"/>
</dbReference>
<dbReference type="OrthoDB" id="5298181at2"/>
<evidence type="ECO:0000313" key="1">
    <source>
        <dbReference type="EMBL" id="PWQ99665.1"/>
    </source>
</evidence>
<keyword evidence="2" id="KW-1185">Reference proteome</keyword>
<sequence length="97" mass="11013">MPSSITPVTVRFSEETRNNLSQFAKLTNRSRSYVINQAVEAFLSTRMAYLQELNEAVESVDSQPTHAAKDVFDWMQTWGTEEEKPLTETKLNDAGDI</sequence>
<dbReference type="CDD" id="cd22233">
    <property type="entry name" value="RHH_CopAso-like"/>
    <property type="match status" value="1"/>
</dbReference>
<dbReference type="SUPFAM" id="SSF47598">
    <property type="entry name" value="Ribbon-helix-helix"/>
    <property type="match status" value="1"/>
</dbReference>